<dbReference type="Pfam" id="PF00238">
    <property type="entry name" value="Ribosomal_L14"/>
    <property type="match status" value="1"/>
</dbReference>
<dbReference type="SUPFAM" id="SSF50193">
    <property type="entry name" value="Ribosomal protein L14"/>
    <property type="match status" value="1"/>
</dbReference>
<dbReference type="HAMAP" id="MF_01367">
    <property type="entry name" value="Ribosomal_uL14"/>
    <property type="match status" value="1"/>
</dbReference>
<keyword evidence="3 6" id="KW-0694">RNA-binding</keyword>
<dbReference type="PANTHER" id="PTHR11761">
    <property type="entry name" value="50S/60S RIBOSOMAL PROTEIN L14/L23"/>
    <property type="match status" value="1"/>
</dbReference>
<dbReference type="GO" id="GO:0006412">
    <property type="term" value="P:translation"/>
    <property type="evidence" value="ECO:0007669"/>
    <property type="project" value="UniProtKB-UniRule"/>
</dbReference>
<evidence type="ECO:0000256" key="4">
    <source>
        <dbReference type="ARBA" id="ARBA00022980"/>
    </source>
</evidence>
<keyword evidence="9" id="KW-1185">Reference proteome</keyword>
<evidence type="ECO:0000256" key="7">
    <source>
        <dbReference type="RuleBase" id="RU003949"/>
    </source>
</evidence>
<evidence type="ECO:0000256" key="1">
    <source>
        <dbReference type="ARBA" id="ARBA00010745"/>
    </source>
</evidence>
<comment type="caution">
    <text evidence="8">The sequence shown here is derived from an EMBL/GenBank/DDBJ whole genome shotgun (WGS) entry which is preliminary data.</text>
</comment>
<proteinExistence type="inferred from homology"/>
<keyword evidence="2 6" id="KW-0699">rRNA-binding</keyword>
<dbReference type="GO" id="GO:0070180">
    <property type="term" value="F:large ribosomal subunit rRNA binding"/>
    <property type="evidence" value="ECO:0007669"/>
    <property type="project" value="TreeGrafter"/>
</dbReference>
<dbReference type="InterPro" id="IPR019972">
    <property type="entry name" value="Ribosomal_uL14_CS"/>
</dbReference>
<comment type="subunit">
    <text evidence="6">Part of the 50S ribosomal subunit. Forms a cluster with proteins L3 and L24e, part of which may contact the 16S rRNA in 2 intersubunit bridges.</text>
</comment>
<dbReference type="InterPro" id="IPR019971">
    <property type="entry name" value="Ribosomal_uL14_arc"/>
</dbReference>
<dbReference type="Gene3D" id="2.40.150.20">
    <property type="entry name" value="Ribosomal protein L14"/>
    <property type="match status" value="1"/>
</dbReference>
<gene>
    <name evidence="6" type="primary">rpl14</name>
    <name evidence="8" type="ORF">BTN85_1400</name>
</gene>
<keyword evidence="5 6" id="KW-0687">Ribonucleoprotein</keyword>
<evidence type="ECO:0000313" key="8">
    <source>
        <dbReference type="EMBL" id="OKY78896.1"/>
    </source>
</evidence>
<evidence type="ECO:0000256" key="2">
    <source>
        <dbReference type="ARBA" id="ARBA00022730"/>
    </source>
</evidence>
<dbReference type="InterPro" id="IPR000218">
    <property type="entry name" value="Ribosomal_uL14"/>
</dbReference>
<comment type="similarity">
    <text evidence="1 6 7">Belongs to the universal ribosomal protein uL14 family.</text>
</comment>
<dbReference type="GO" id="GO:0003735">
    <property type="term" value="F:structural constituent of ribosome"/>
    <property type="evidence" value="ECO:0007669"/>
    <property type="project" value="InterPro"/>
</dbReference>
<dbReference type="NCBIfam" id="TIGR03673">
    <property type="entry name" value="uL14_arch"/>
    <property type="match status" value="1"/>
</dbReference>
<evidence type="ECO:0000256" key="5">
    <source>
        <dbReference type="ARBA" id="ARBA00023274"/>
    </source>
</evidence>
<dbReference type="FunFam" id="2.40.150.20:FF:000007">
    <property type="entry name" value="50S ribosomal protein L14"/>
    <property type="match status" value="1"/>
</dbReference>
<dbReference type="NCBIfam" id="NF006344">
    <property type="entry name" value="PRK08571.1"/>
    <property type="match status" value="1"/>
</dbReference>
<keyword evidence="4 6" id="KW-0689">Ribosomal protein</keyword>
<organism evidence="8 9">
    <name type="scientific">Methanohalarchaeum thermophilum</name>
    <dbReference type="NCBI Taxonomy" id="1903181"/>
    <lineage>
        <taxon>Archaea</taxon>
        <taxon>Methanobacteriati</taxon>
        <taxon>Methanobacteriota</taxon>
        <taxon>Methanonatronarchaeia</taxon>
        <taxon>Methanonatronarchaeales</taxon>
        <taxon>Methanonatronarchaeaceae</taxon>
        <taxon>Candidatus Methanohalarchaeum</taxon>
    </lineage>
</organism>
<evidence type="ECO:0000256" key="6">
    <source>
        <dbReference type="HAMAP-Rule" id="MF_01367"/>
    </source>
</evidence>
<dbReference type="FunCoup" id="A0A1Q6DX08">
    <property type="interactions" value="194"/>
</dbReference>
<dbReference type="CDD" id="cd00337">
    <property type="entry name" value="Ribosomal_uL14"/>
    <property type="match status" value="1"/>
</dbReference>
<dbReference type="AlphaFoldDB" id="A0A1Q6DX08"/>
<dbReference type="Proteomes" id="UP000185744">
    <property type="component" value="Unassembled WGS sequence"/>
</dbReference>
<dbReference type="EMBL" id="MSDW01000001">
    <property type="protein sequence ID" value="OKY78896.1"/>
    <property type="molecule type" value="Genomic_DNA"/>
</dbReference>
<accession>A0A1Q6DX08</accession>
<name>A0A1Q6DX08_METT1</name>
<dbReference type="PANTHER" id="PTHR11761:SF8">
    <property type="entry name" value="LARGE RIBOSOMAL SUBUNIT PROTEIN UL14"/>
    <property type="match status" value="1"/>
</dbReference>
<comment type="function">
    <text evidence="6">Binds to 23S rRNA. Forms part of two intersubunit bridges in the 70S ribosome.</text>
</comment>
<dbReference type="InParanoid" id="A0A1Q6DX08"/>
<dbReference type="STRING" id="1903181.BTN85_1400"/>
<evidence type="ECO:0000313" key="9">
    <source>
        <dbReference type="Proteomes" id="UP000185744"/>
    </source>
</evidence>
<dbReference type="GO" id="GO:0022625">
    <property type="term" value="C:cytosolic large ribosomal subunit"/>
    <property type="evidence" value="ECO:0007669"/>
    <property type="project" value="TreeGrafter"/>
</dbReference>
<protein>
    <recommendedName>
        <fullName evidence="6">Large ribosomal subunit protein uL14</fullName>
    </recommendedName>
</protein>
<dbReference type="InterPro" id="IPR036853">
    <property type="entry name" value="Ribosomal_uL14_sf"/>
</dbReference>
<dbReference type="SMART" id="SM01374">
    <property type="entry name" value="Ribosomal_L14"/>
    <property type="match status" value="1"/>
</dbReference>
<dbReference type="PROSITE" id="PS00049">
    <property type="entry name" value="RIBOSOMAL_L14"/>
    <property type="match status" value="1"/>
</dbReference>
<sequence length="132" mass="14487">MRGIKASVTKGIQTGTKLNCADNTGARVLEFVSAKEYNSVRRRQPKAGISDKIVVSVKEGDPEMKKQVLDAVIIRQKKEYRRPDGLRVQFEDNAAVLVDEAEETKGTEIKGPVAKEAAERFPKVASAATMII</sequence>
<evidence type="ECO:0000256" key="3">
    <source>
        <dbReference type="ARBA" id="ARBA00022884"/>
    </source>
</evidence>
<reference evidence="8" key="1">
    <citation type="submission" date="2016-12" db="EMBL/GenBank/DDBJ databases">
        <title>Discovery of methanogenic haloarchaea.</title>
        <authorList>
            <person name="Sorokin D.Y."/>
            <person name="Makarova K.S."/>
            <person name="Abbas B."/>
            <person name="Ferrer M."/>
            <person name="Golyshin P.N."/>
        </authorList>
    </citation>
    <scope>NUCLEOTIDE SEQUENCE [LARGE SCALE GENOMIC DNA]</scope>
    <source>
        <strain evidence="8">HMET1</strain>
    </source>
</reference>